<keyword evidence="4" id="KW-0812">Transmembrane</keyword>
<keyword evidence="5" id="KW-0732">Signal</keyword>
<dbReference type="GO" id="GO:0052621">
    <property type="term" value="F:diguanylate cyclase activity"/>
    <property type="evidence" value="ECO:0007669"/>
    <property type="project" value="UniProtKB-EC"/>
</dbReference>
<dbReference type="SMART" id="SM00267">
    <property type="entry name" value="GGDEF"/>
    <property type="match status" value="1"/>
</dbReference>
<reference evidence="7 8" key="1">
    <citation type="submission" date="2013-09" db="EMBL/GenBank/DDBJ databases">
        <title>Genome sequencing of Arenimonas malthae.</title>
        <authorList>
            <person name="Chen F."/>
            <person name="Wang G."/>
        </authorList>
    </citation>
    <scope>NUCLEOTIDE SEQUENCE [LARGE SCALE GENOMIC DNA]</scope>
    <source>
        <strain evidence="7 8">CC-JY-1</strain>
    </source>
</reference>
<dbReference type="SUPFAM" id="SSF55073">
    <property type="entry name" value="Nucleotide cyclase"/>
    <property type="match status" value="1"/>
</dbReference>
<comment type="cofactor">
    <cofactor evidence="1">
        <name>Mg(2+)</name>
        <dbReference type="ChEBI" id="CHEBI:18420"/>
    </cofactor>
</comment>
<dbReference type="Proteomes" id="UP000029392">
    <property type="component" value="Unassembled WGS sequence"/>
</dbReference>
<dbReference type="RefSeq" id="WP_052385961.1">
    <property type="nucleotide sequence ID" value="NZ_AVCH01000199.1"/>
</dbReference>
<dbReference type="Gene3D" id="2.60.40.10">
    <property type="entry name" value="Immunoglobulins"/>
    <property type="match status" value="1"/>
</dbReference>
<evidence type="ECO:0000256" key="1">
    <source>
        <dbReference type="ARBA" id="ARBA00001946"/>
    </source>
</evidence>
<keyword evidence="4" id="KW-1133">Transmembrane helix</keyword>
<dbReference type="Pfam" id="PF07495">
    <property type="entry name" value="Y_Y_Y"/>
    <property type="match status" value="1"/>
</dbReference>
<dbReference type="PROSITE" id="PS50887">
    <property type="entry name" value="GGDEF"/>
    <property type="match status" value="1"/>
</dbReference>
<dbReference type="CDD" id="cd01949">
    <property type="entry name" value="GGDEF"/>
    <property type="match status" value="1"/>
</dbReference>
<dbReference type="InterPro" id="IPR050469">
    <property type="entry name" value="Diguanylate_Cyclase"/>
</dbReference>
<dbReference type="EMBL" id="AVCH01000199">
    <property type="protein sequence ID" value="KFN42482.1"/>
    <property type="molecule type" value="Genomic_DNA"/>
</dbReference>
<dbReference type="GO" id="GO:1902201">
    <property type="term" value="P:negative regulation of bacterial-type flagellum-dependent cell motility"/>
    <property type="evidence" value="ECO:0007669"/>
    <property type="project" value="TreeGrafter"/>
</dbReference>
<evidence type="ECO:0000256" key="5">
    <source>
        <dbReference type="SAM" id="SignalP"/>
    </source>
</evidence>
<dbReference type="Pfam" id="PF07494">
    <property type="entry name" value="Reg_prop"/>
    <property type="match status" value="1"/>
</dbReference>
<dbReference type="AlphaFoldDB" id="A0A091ATK2"/>
<dbReference type="GO" id="GO:0005886">
    <property type="term" value="C:plasma membrane"/>
    <property type="evidence" value="ECO:0007669"/>
    <property type="project" value="TreeGrafter"/>
</dbReference>
<evidence type="ECO:0000256" key="4">
    <source>
        <dbReference type="SAM" id="Phobius"/>
    </source>
</evidence>
<dbReference type="Gene3D" id="3.30.70.270">
    <property type="match status" value="1"/>
</dbReference>
<feature type="transmembrane region" description="Helical" evidence="4">
    <location>
        <begin position="749"/>
        <end position="766"/>
    </location>
</feature>
<dbReference type="FunFam" id="3.30.70.270:FF:000001">
    <property type="entry name" value="Diguanylate cyclase domain protein"/>
    <property type="match status" value="1"/>
</dbReference>
<gene>
    <name evidence="7" type="ORF">N790_11490</name>
</gene>
<evidence type="ECO:0000313" key="7">
    <source>
        <dbReference type="EMBL" id="KFN42482.1"/>
    </source>
</evidence>
<organism evidence="7 8">
    <name type="scientific">Arenimonas malthae CC-JY-1</name>
    <dbReference type="NCBI Taxonomy" id="1384054"/>
    <lineage>
        <taxon>Bacteria</taxon>
        <taxon>Pseudomonadati</taxon>
        <taxon>Pseudomonadota</taxon>
        <taxon>Gammaproteobacteria</taxon>
        <taxon>Lysobacterales</taxon>
        <taxon>Lysobacteraceae</taxon>
        <taxon>Arenimonas</taxon>
    </lineage>
</organism>
<dbReference type="InterPro" id="IPR029787">
    <property type="entry name" value="Nucleotide_cyclase"/>
</dbReference>
<dbReference type="SUPFAM" id="SSF63829">
    <property type="entry name" value="Calcium-dependent phosphotriesterase"/>
    <property type="match status" value="3"/>
</dbReference>
<keyword evidence="8" id="KW-1185">Reference proteome</keyword>
<dbReference type="EC" id="2.7.7.65" evidence="2"/>
<comment type="catalytic activity">
    <reaction evidence="3">
        <text>2 GTP = 3',3'-c-di-GMP + 2 diphosphate</text>
        <dbReference type="Rhea" id="RHEA:24898"/>
        <dbReference type="ChEBI" id="CHEBI:33019"/>
        <dbReference type="ChEBI" id="CHEBI:37565"/>
        <dbReference type="ChEBI" id="CHEBI:58805"/>
        <dbReference type="EC" id="2.7.7.65"/>
    </reaction>
</comment>
<evidence type="ECO:0000256" key="3">
    <source>
        <dbReference type="ARBA" id="ARBA00034247"/>
    </source>
</evidence>
<dbReference type="OrthoDB" id="176203at2"/>
<dbReference type="InterPro" id="IPR043128">
    <property type="entry name" value="Rev_trsase/Diguanyl_cyclase"/>
</dbReference>
<dbReference type="STRING" id="1384054.N790_11490"/>
<dbReference type="InterPro" id="IPR011123">
    <property type="entry name" value="Y_Y_Y"/>
</dbReference>
<protein>
    <recommendedName>
        <fullName evidence="2">diguanylate cyclase</fullName>
        <ecNumber evidence="2">2.7.7.65</ecNumber>
    </recommendedName>
</protein>
<dbReference type="PATRIC" id="fig|1384054.3.peg.2490"/>
<proteinExistence type="predicted"/>
<dbReference type="Gene3D" id="2.130.10.10">
    <property type="entry name" value="YVTN repeat-like/Quinoprotein amine dehydrogenase"/>
    <property type="match status" value="4"/>
</dbReference>
<evidence type="ECO:0000256" key="2">
    <source>
        <dbReference type="ARBA" id="ARBA00012528"/>
    </source>
</evidence>
<evidence type="ECO:0000259" key="6">
    <source>
        <dbReference type="PROSITE" id="PS50887"/>
    </source>
</evidence>
<accession>A0A091ATK2</accession>
<name>A0A091ATK2_9GAMM</name>
<keyword evidence="4" id="KW-0472">Membrane</keyword>
<feature type="signal peptide" evidence="5">
    <location>
        <begin position="1"/>
        <end position="22"/>
    </location>
</feature>
<dbReference type="eggNOG" id="COG3706">
    <property type="taxonomic scope" value="Bacteria"/>
</dbReference>
<dbReference type="PANTHER" id="PTHR45138">
    <property type="entry name" value="REGULATORY COMPONENTS OF SENSORY TRANSDUCTION SYSTEM"/>
    <property type="match status" value="1"/>
</dbReference>
<dbReference type="InterPro" id="IPR015943">
    <property type="entry name" value="WD40/YVTN_repeat-like_dom_sf"/>
</dbReference>
<dbReference type="InterPro" id="IPR000160">
    <property type="entry name" value="GGDEF_dom"/>
</dbReference>
<dbReference type="eggNOG" id="COG3292">
    <property type="taxonomic scope" value="Bacteria"/>
</dbReference>
<dbReference type="Pfam" id="PF00990">
    <property type="entry name" value="GGDEF"/>
    <property type="match status" value="1"/>
</dbReference>
<evidence type="ECO:0000313" key="8">
    <source>
        <dbReference type="Proteomes" id="UP000029392"/>
    </source>
</evidence>
<comment type="caution">
    <text evidence="7">The sequence shown here is derived from an EMBL/GenBank/DDBJ whole genome shotgun (WGS) entry which is preliminary data.</text>
</comment>
<feature type="chain" id="PRO_5001870530" description="diguanylate cyclase" evidence="5">
    <location>
        <begin position="23"/>
        <end position="1021"/>
    </location>
</feature>
<dbReference type="InterPro" id="IPR011110">
    <property type="entry name" value="Reg_prop"/>
</dbReference>
<feature type="domain" description="GGDEF" evidence="6">
    <location>
        <begin position="839"/>
        <end position="978"/>
    </location>
</feature>
<sequence length="1021" mass="113529">MRRALSLTAVLALAGASGGVAALDPDKSFHHYVRNSWSIEEGLPQISGLAITQDRQGYVWVGTQAGLARFDGIKFTAFNPETTPGLRGIWIHDLHVDARNRLWIATYRGISVYQDGTFRPLPLAVGDPLRTIDTSDLEAMPSGELMVAAPDGIYRANEDSLELLHPLPRPATALLARGDALWVGSRGRVFRIADGATELLPLPEGDDDTVVTQLLDSQGRLWAGTSAGLFFREGDRWLRYEGGEPLASTPIESLFEDSDGNLWVGLVEDLARLRAGRLVELVKDDRAGSAVRSAFEDREGNLWFGSQWEGVTRLWNGWTRRYSRFEGLEDPILWSVARGPAGRLWAGTNNGLAIMRDGRFETVVAGADLPHPNAYTLLPEEDATWIGTRRGVAVLRGDRLETPPELAPMRSAQVNGIVRDRRGALWFATNQGLHRLTRDGLKSFGPVQGLRDPRTRLLYETRDGRLLLGTQSGLHEVIGDRIEPLGLDAGLRADLDVTSIHELPDGQLVIGALSEEVFLFDGKRWHAFSDAQGMPVNSPFFITHDTHGYLWVAGIRGVHRVLLSDMAEVAAGRRERVRGEMLLNERGDRRGGQKGYCCNGAGNAKGFIHDGELWLPTRDGVVALSTDGIVKNDKAPRTLIERVRVGDEWRAADPSADWKLPPASRDLSFEFTVLSFQDPKSVELRYRLVGYDADWRTLEDPTRRSVNYTNLPPGAYVFEALGSNNADTWSRAPAQIGFRIQPWFHETPLFFWLSAALLASLLYAAFRRQQGAHRRQREALEQLVRQRTEALEVANHRLEEASQTDPLTGLRNRRYLANQIPADIAYYDRETVRRGSLDEVMVFALIDIDHFKQVNDTHGHQAGDRVLQQVAQVLAQMVRTGDYIARWGGEEFLVVFRPMPNRHLPMLGERICQAVSTHRFDVGSEEPLKLTCSVGFIECPLFRDGRGGLGWEQMIELADRALYFVKTHGRNGWAAYRARRDTDLGGLQAALAGDPERLVDTGRLDLVGSAHLDPPGGSPAP</sequence>
<dbReference type="InterPro" id="IPR013783">
    <property type="entry name" value="Ig-like_fold"/>
</dbReference>
<dbReference type="NCBIfam" id="TIGR00254">
    <property type="entry name" value="GGDEF"/>
    <property type="match status" value="1"/>
</dbReference>
<dbReference type="PANTHER" id="PTHR45138:SF9">
    <property type="entry name" value="DIGUANYLATE CYCLASE DGCM-RELATED"/>
    <property type="match status" value="1"/>
</dbReference>
<dbReference type="GO" id="GO:0043709">
    <property type="term" value="P:cell adhesion involved in single-species biofilm formation"/>
    <property type="evidence" value="ECO:0007669"/>
    <property type="project" value="TreeGrafter"/>
</dbReference>